<feature type="transmembrane region" description="Helical" evidence="7">
    <location>
        <begin position="58"/>
        <end position="80"/>
    </location>
</feature>
<gene>
    <name evidence="8" type="ORF">GCM10009788_55770</name>
</gene>
<feature type="transmembrane region" description="Helical" evidence="7">
    <location>
        <begin position="124"/>
        <end position="140"/>
    </location>
</feature>
<dbReference type="PANTHER" id="PTHR30482:SF10">
    <property type="entry name" value="HIGH-AFFINITY BRANCHED-CHAIN AMINO ACID TRANSPORT PROTEIN BRAE"/>
    <property type="match status" value="1"/>
</dbReference>
<dbReference type="RefSeq" id="WP_141004775.1">
    <property type="nucleotide sequence ID" value="NZ_BAAAOR010000042.1"/>
</dbReference>
<evidence type="ECO:0000256" key="4">
    <source>
        <dbReference type="ARBA" id="ARBA00022989"/>
    </source>
</evidence>
<dbReference type="EMBL" id="BAAAOR010000042">
    <property type="protein sequence ID" value="GAA1546312.1"/>
    <property type="molecule type" value="Genomic_DNA"/>
</dbReference>
<dbReference type="CDD" id="cd06581">
    <property type="entry name" value="TM_PBP1_LivM_like"/>
    <property type="match status" value="1"/>
</dbReference>
<evidence type="ECO:0000313" key="8">
    <source>
        <dbReference type="EMBL" id="GAA1546312.1"/>
    </source>
</evidence>
<keyword evidence="3 7" id="KW-0812">Transmembrane</keyword>
<dbReference type="PANTHER" id="PTHR30482">
    <property type="entry name" value="HIGH-AFFINITY BRANCHED-CHAIN AMINO ACID TRANSPORT SYSTEM PERMEASE"/>
    <property type="match status" value="1"/>
</dbReference>
<dbReference type="InterPro" id="IPR001851">
    <property type="entry name" value="ABC_transp_permease"/>
</dbReference>
<evidence type="ECO:0000256" key="6">
    <source>
        <dbReference type="SAM" id="MobiDB-lite"/>
    </source>
</evidence>
<keyword evidence="4 7" id="KW-1133">Transmembrane helix</keyword>
<accession>A0ABN2BRP4</accession>
<dbReference type="Pfam" id="PF02653">
    <property type="entry name" value="BPD_transp_2"/>
    <property type="match status" value="1"/>
</dbReference>
<feature type="transmembrane region" description="Helical" evidence="7">
    <location>
        <begin position="87"/>
        <end position="104"/>
    </location>
</feature>
<reference evidence="8 9" key="1">
    <citation type="journal article" date="2019" name="Int. J. Syst. Evol. Microbiol.">
        <title>The Global Catalogue of Microorganisms (GCM) 10K type strain sequencing project: providing services to taxonomists for standard genome sequencing and annotation.</title>
        <authorList>
            <consortium name="The Broad Institute Genomics Platform"/>
            <consortium name="The Broad Institute Genome Sequencing Center for Infectious Disease"/>
            <person name="Wu L."/>
            <person name="Ma J."/>
        </authorList>
    </citation>
    <scope>NUCLEOTIDE SEQUENCE [LARGE SCALE GENOMIC DNA]</scope>
    <source>
        <strain evidence="8 9">JCM 14942</strain>
    </source>
</reference>
<evidence type="ECO:0000256" key="7">
    <source>
        <dbReference type="SAM" id="Phobius"/>
    </source>
</evidence>
<feature type="region of interest" description="Disordered" evidence="6">
    <location>
        <begin position="281"/>
        <end position="307"/>
    </location>
</feature>
<keyword evidence="9" id="KW-1185">Reference proteome</keyword>
<feature type="transmembrane region" description="Helical" evidence="7">
    <location>
        <begin position="31"/>
        <end position="52"/>
    </location>
</feature>
<keyword evidence="2" id="KW-1003">Cell membrane</keyword>
<comment type="caution">
    <text evidence="8">The sequence shown here is derived from an EMBL/GenBank/DDBJ whole genome shotgun (WGS) entry which is preliminary data.</text>
</comment>
<feature type="transmembrane region" description="Helical" evidence="7">
    <location>
        <begin position="206"/>
        <end position="234"/>
    </location>
</feature>
<sequence length="307" mass="32319">MSTTAWMITLQFAGVNALFALAIYASLWTGVLSLAPVFFGAVSAFTFGYVAGTLGLSPFLGLLLGAALGAVLGALTAGLLVRLDSHYLAMATIAMVLIGRVLILNLPEYTGGATGTLVPGDLGTWAWLIGTLVVAGYVMARLAGSRFGLAADAVREDPAVAETLAISPRRIQFVGMIISGALGGVAGILQSSFLQYIGPDTFYTHLGFVTLAAVVLGGAFHWLGPIIGAIVFTILPELLREPMGEYDRVVTGVLLVLIIIYMPRGLVDVRRLRLVRSRWWRPKGGGSEPDGPDPRDPRPAVPAEVAS</sequence>
<dbReference type="Proteomes" id="UP001500842">
    <property type="component" value="Unassembled WGS sequence"/>
</dbReference>
<name>A0ABN2BRP4_9ACTN</name>
<protein>
    <submittedName>
        <fullName evidence="8">Branched-chain amino acid ABC transporter permease</fullName>
    </submittedName>
</protein>
<evidence type="ECO:0000256" key="2">
    <source>
        <dbReference type="ARBA" id="ARBA00022475"/>
    </source>
</evidence>
<feature type="transmembrane region" description="Helical" evidence="7">
    <location>
        <begin position="246"/>
        <end position="263"/>
    </location>
</feature>
<dbReference type="InterPro" id="IPR043428">
    <property type="entry name" value="LivM-like"/>
</dbReference>
<evidence type="ECO:0000256" key="5">
    <source>
        <dbReference type="ARBA" id="ARBA00023136"/>
    </source>
</evidence>
<evidence type="ECO:0000256" key="1">
    <source>
        <dbReference type="ARBA" id="ARBA00004651"/>
    </source>
</evidence>
<keyword evidence="5 7" id="KW-0472">Membrane</keyword>
<proteinExistence type="predicted"/>
<evidence type="ECO:0000313" key="9">
    <source>
        <dbReference type="Proteomes" id="UP001500842"/>
    </source>
</evidence>
<organism evidence="8 9">
    <name type="scientific">Nocardioides humi</name>
    <dbReference type="NCBI Taxonomy" id="449461"/>
    <lineage>
        <taxon>Bacteria</taxon>
        <taxon>Bacillati</taxon>
        <taxon>Actinomycetota</taxon>
        <taxon>Actinomycetes</taxon>
        <taxon>Propionibacteriales</taxon>
        <taxon>Nocardioidaceae</taxon>
        <taxon>Nocardioides</taxon>
    </lineage>
</organism>
<comment type="subcellular location">
    <subcellularLocation>
        <location evidence="1">Cell membrane</location>
        <topology evidence="1">Multi-pass membrane protein</topology>
    </subcellularLocation>
</comment>
<evidence type="ECO:0000256" key="3">
    <source>
        <dbReference type="ARBA" id="ARBA00022692"/>
    </source>
</evidence>
<feature type="transmembrane region" description="Helical" evidence="7">
    <location>
        <begin position="173"/>
        <end position="194"/>
    </location>
</feature>
<feature type="transmembrane region" description="Helical" evidence="7">
    <location>
        <begin position="6"/>
        <end position="24"/>
    </location>
</feature>